<evidence type="ECO:0000313" key="6">
    <source>
        <dbReference type="EMBL" id="SVA72569.1"/>
    </source>
</evidence>
<dbReference type="NCBIfam" id="TIGR00496">
    <property type="entry name" value="frr"/>
    <property type="match status" value="1"/>
</dbReference>
<gene>
    <name evidence="6" type="ORF">METZ01_LOCUS125423</name>
</gene>
<dbReference type="HAMAP" id="MF_00040">
    <property type="entry name" value="RRF"/>
    <property type="match status" value="1"/>
</dbReference>
<dbReference type="FunFam" id="3.30.1360.40:FF:000001">
    <property type="entry name" value="Ribosome-recycling factor"/>
    <property type="match status" value="1"/>
</dbReference>
<name>A0A381Y670_9ZZZZ</name>
<sequence>MIDDILADVKHRMDQTVIHCQGELNKVRTGRANPEMFNSLTVDYYGSMTPLNQVSTISVPEPRLITLTPYEKTLIPVIEKAIMDSNMGFTPGNNGNSVLIPIPPLSEERRQELNKFIHQLVEEGRIAVRNVRRDGIHHLQDFGKEDHVSEDIIKDNEGDIQKLTDDHINKLNVLQNDKEKEILEV</sequence>
<dbReference type="EMBL" id="UINC01017490">
    <property type="protein sequence ID" value="SVA72569.1"/>
    <property type="molecule type" value="Genomic_DNA"/>
</dbReference>
<dbReference type="Gene3D" id="1.10.132.20">
    <property type="entry name" value="Ribosome-recycling factor"/>
    <property type="match status" value="1"/>
</dbReference>
<proteinExistence type="inferred from homology"/>
<keyword evidence="3" id="KW-0963">Cytoplasm</keyword>
<comment type="similarity">
    <text evidence="2">Belongs to the RRF family.</text>
</comment>
<evidence type="ECO:0000256" key="3">
    <source>
        <dbReference type="ARBA" id="ARBA00022490"/>
    </source>
</evidence>
<keyword evidence="4" id="KW-0648">Protein biosynthesis</keyword>
<protein>
    <recommendedName>
        <fullName evidence="5">Ribosome recycling factor domain-containing protein</fullName>
    </recommendedName>
</protein>
<dbReference type="FunFam" id="1.10.132.20:FF:000001">
    <property type="entry name" value="Ribosome-recycling factor"/>
    <property type="match status" value="1"/>
</dbReference>
<dbReference type="CDD" id="cd00520">
    <property type="entry name" value="RRF"/>
    <property type="match status" value="1"/>
</dbReference>
<accession>A0A381Y670</accession>
<reference evidence="6" key="1">
    <citation type="submission" date="2018-05" db="EMBL/GenBank/DDBJ databases">
        <authorList>
            <person name="Lanie J.A."/>
            <person name="Ng W.-L."/>
            <person name="Kazmierczak K.M."/>
            <person name="Andrzejewski T.M."/>
            <person name="Davidsen T.M."/>
            <person name="Wayne K.J."/>
            <person name="Tettelin H."/>
            <person name="Glass J.I."/>
            <person name="Rusch D."/>
            <person name="Podicherti R."/>
            <person name="Tsui H.-C.T."/>
            <person name="Winkler M.E."/>
        </authorList>
    </citation>
    <scope>NUCLEOTIDE SEQUENCE</scope>
</reference>
<dbReference type="InterPro" id="IPR002661">
    <property type="entry name" value="Ribosome_recyc_fac"/>
</dbReference>
<dbReference type="GO" id="GO:0002184">
    <property type="term" value="P:cytoplasmic translational termination"/>
    <property type="evidence" value="ECO:0007669"/>
    <property type="project" value="TreeGrafter"/>
</dbReference>
<evidence type="ECO:0000256" key="2">
    <source>
        <dbReference type="ARBA" id="ARBA00005912"/>
    </source>
</evidence>
<dbReference type="GO" id="GO:0043023">
    <property type="term" value="F:ribosomal large subunit binding"/>
    <property type="evidence" value="ECO:0007669"/>
    <property type="project" value="TreeGrafter"/>
</dbReference>
<dbReference type="AlphaFoldDB" id="A0A381Y670"/>
<comment type="subcellular location">
    <subcellularLocation>
        <location evidence="1">Cytoplasm</location>
    </subcellularLocation>
</comment>
<evidence type="ECO:0000256" key="1">
    <source>
        <dbReference type="ARBA" id="ARBA00004496"/>
    </source>
</evidence>
<dbReference type="GO" id="GO:0005829">
    <property type="term" value="C:cytosol"/>
    <property type="evidence" value="ECO:0007669"/>
    <property type="project" value="GOC"/>
</dbReference>
<dbReference type="Gene3D" id="3.30.1360.40">
    <property type="match status" value="1"/>
</dbReference>
<dbReference type="PANTHER" id="PTHR20982:SF3">
    <property type="entry name" value="MITOCHONDRIAL RIBOSOME RECYCLING FACTOR PSEUDO 1"/>
    <property type="match status" value="1"/>
</dbReference>
<organism evidence="6">
    <name type="scientific">marine metagenome</name>
    <dbReference type="NCBI Taxonomy" id="408172"/>
    <lineage>
        <taxon>unclassified sequences</taxon>
        <taxon>metagenomes</taxon>
        <taxon>ecological metagenomes</taxon>
    </lineage>
</organism>
<dbReference type="Pfam" id="PF01765">
    <property type="entry name" value="RRF"/>
    <property type="match status" value="1"/>
</dbReference>
<dbReference type="InterPro" id="IPR036191">
    <property type="entry name" value="RRF_sf"/>
</dbReference>
<evidence type="ECO:0000259" key="5">
    <source>
        <dbReference type="Pfam" id="PF01765"/>
    </source>
</evidence>
<evidence type="ECO:0000256" key="4">
    <source>
        <dbReference type="ARBA" id="ARBA00022917"/>
    </source>
</evidence>
<dbReference type="SUPFAM" id="SSF55194">
    <property type="entry name" value="Ribosome recycling factor, RRF"/>
    <property type="match status" value="1"/>
</dbReference>
<dbReference type="InterPro" id="IPR023584">
    <property type="entry name" value="Ribosome_recyc_fac_dom"/>
</dbReference>
<feature type="domain" description="Ribosome recycling factor" evidence="5">
    <location>
        <begin position="21"/>
        <end position="183"/>
    </location>
</feature>
<dbReference type="PANTHER" id="PTHR20982">
    <property type="entry name" value="RIBOSOME RECYCLING FACTOR"/>
    <property type="match status" value="1"/>
</dbReference>